<dbReference type="Proteomes" id="UP000006222">
    <property type="component" value="Unassembled WGS sequence"/>
</dbReference>
<evidence type="ECO:0000313" key="1">
    <source>
        <dbReference type="EMBL" id="EGF29100.1"/>
    </source>
</evidence>
<proteinExistence type="predicted"/>
<evidence type="ECO:0008006" key="3">
    <source>
        <dbReference type="Google" id="ProtNLM"/>
    </source>
</evidence>
<organism evidence="1 2">
    <name type="scientific">Rhodopirellula baltica WH47</name>
    <dbReference type="NCBI Taxonomy" id="991778"/>
    <lineage>
        <taxon>Bacteria</taxon>
        <taxon>Pseudomonadati</taxon>
        <taxon>Planctomycetota</taxon>
        <taxon>Planctomycetia</taxon>
        <taxon>Pirellulales</taxon>
        <taxon>Pirellulaceae</taxon>
        <taxon>Rhodopirellula</taxon>
    </lineage>
</organism>
<dbReference type="InterPro" id="IPR011856">
    <property type="entry name" value="tRNA_endonuc-like_dom_sf"/>
</dbReference>
<comment type="caution">
    <text evidence="1">The sequence shown here is derived from an EMBL/GenBank/DDBJ whole genome shotgun (WGS) entry which is preliminary data.</text>
</comment>
<dbReference type="AlphaFoldDB" id="F2AMI8"/>
<dbReference type="Gene3D" id="3.40.1350.10">
    <property type="match status" value="1"/>
</dbReference>
<dbReference type="PATRIC" id="fig|991778.3.peg.931"/>
<accession>F2AMI8</accession>
<gene>
    <name evidence="1" type="ORF">RBWH47_05502</name>
</gene>
<dbReference type="GO" id="GO:0003676">
    <property type="term" value="F:nucleic acid binding"/>
    <property type="evidence" value="ECO:0007669"/>
    <property type="project" value="InterPro"/>
</dbReference>
<sequence>MTNTPAKTHQTLKNVSYESLVTSWLMHDGWQVYRPMLDHGHKTDLLISDGPNFHRIQIKSFESKREERIVTNCWSPCLIDCVVFMARDANWGVITPAFSQRQRPIKHKDHRIFDKNRREFLRAFHLV</sequence>
<evidence type="ECO:0000313" key="2">
    <source>
        <dbReference type="Proteomes" id="UP000006222"/>
    </source>
</evidence>
<protein>
    <recommendedName>
        <fullName evidence="3">PD(D/E)XK endonuclease domain-containing protein</fullName>
    </recommendedName>
</protein>
<name>F2AMI8_RHOBT</name>
<dbReference type="EMBL" id="AFAR01000054">
    <property type="protein sequence ID" value="EGF29100.1"/>
    <property type="molecule type" value="Genomic_DNA"/>
</dbReference>
<reference evidence="1 2" key="1">
    <citation type="journal article" date="2013" name="Mar. Genomics">
        <title>Expression of sulfatases in Rhodopirellula baltica and the diversity of sulfatases in the genus Rhodopirellula.</title>
        <authorList>
            <person name="Wegner C.E."/>
            <person name="Richter-Heitmann T."/>
            <person name="Klindworth A."/>
            <person name="Klockow C."/>
            <person name="Richter M."/>
            <person name="Achstetter T."/>
            <person name="Glockner F.O."/>
            <person name="Harder J."/>
        </authorList>
    </citation>
    <scope>NUCLEOTIDE SEQUENCE [LARGE SCALE GENOMIC DNA]</scope>
    <source>
        <strain evidence="1 2">WH47</strain>
    </source>
</reference>